<comment type="catalytic activity">
    <reaction evidence="2">
        <text>2 GTP = 3',3'-c-di-GMP + 2 diphosphate</text>
        <dbReference type="Rhea" id="RHEA:24898"/>
        <dbReference type="ChEBI" id="CHEBI:33019"/>
        <dbReference type="ChEBI" id="CHEBI:37565"/>
        <dbReference type="ChEBI" id="CHEBI:58805"/>
        <dbReference type="EC" id="2.7.7.65"/>
    </reaction>
</comment>
<dbReference type="Gene3D" id="2.60.40.2380">
    <property type="match status" value="1"/>
</dbReference>
<dbReference type="InterPro" id="IPR000160">
    <property type="entry name" value="GGDEF_dom"/>
</dbReference>
<dbReference type="InterPro" id="IPR011623">
    <property type="entry name" value="7TMR_DISM_rcpt_extracell_dom1"/>
</dbReference>
<feature type="transmembrane region" description="Helical" evidence="3">
    <location>
        <begin position="314"/>
        <end position="334"/>
    </location>
</feature>
<evidence type="ECO:0000256" key="1">
    <source>
        <dbReference type="ARBA" id="ARBA00012528"/>
    </source>
</evidence>
<dbReference type="EC" id="2.7.7.65" evidence="1"/>
<evidence type="ECO:0000259" key="5">
    <source>
        <dbReference type="PROSITE" id="PS50887"/>
    </source>
</evidence>
<dbReference type="RefSeq" id="WP_210808886.1">
    <property type="nucleotide sequence ID" value="NZ_JAGQDG010000003.1"/>
</dbReference>
<feature type="signal peptide" evidence="4">
    <location>
        <begin position="1"/>
        <end position="40"/>
    </location>
</feature>
<dbReference type="Gene3D" id="3.30.70.270">
    <property type="match status" value="1"/>
</dbReference>
<keyword evidence="3" id="KW-0472">Membrane</keyword>
<dbReference type="PANTHER" id="PTHR45138">
    <property type="entry name" value="REGULATORY COMPONENTS OF SENSORY TRANSDUCTION SYSTEM"/>
    <property type="match status" value="1"/>
</dbReference>
<dbReference type="Proteomes" id="UP000672097">
    <property type="component" value="Unassembled WGS sequence"/>
</dbReference>
<dbReference type="InterPro" id="IPR011622">
    <property type="entry name" value="7TMR_DISM_rcpt_extracell_dom2"/>
</dbReference>
<dbReference type="SUPFAM" id="SSF55073">
    <property type="entry name" value="Nucleotide cyclase"/>
    <property type="match status" value="1"/>
</dbReference>
<dbReference type="PANTHER" id="PTHR45138:SF9">
    <property type="entry name" value="DIGUANYLATE CYCLASE DGCM-RELATED"/>
    <property type="match status" value="1"/>
</dbReference>
<feature type="chain" id="PRO_5045245926" description="diguanylate cyclase" evidence="4">
    <location>
        <begin position="41"/>
        <end position="613"/>
    </location>
</feature>
<proteinExistence type="predicted"/>
<evidence type="ECO:0000313" key="6">
    <source>
        <dbReference type="EMBL" id="MBQ0935713.1"/>
    </source>
</evidence>
<dbReference type="InterPro" id="IPR043128">
    <property type="entry name" value="Rev_trsase/Diguanyl_cyclase"/>
</dbReference>
<dbReference type="Pfam" id="PF07695">
    <property type="entry name" value="7TMR-DISM_7TM"/>
    <property type="match status" value="1"/>
</dbReference>
<feature type="transmembrane region" description="Helical" evidence="3">
    <location>
        <begin position="376"/>
        <end position="395"/>
    </location>
</feature>
<evidence type="ECO:0000256" key="2">
    <source>
        <dbReference type="ARBA" id="ARBA00034247"/>
    </source>
</evidence>
<keyword evidence="4" id="KW-0732">Signal</keyword>
<reference evidence="6 7" key="1">
    <citation type="submission" date="2021-04" db="EMBL/GenBank/DDBJ databases">
        <title>The genome sequence of type strain Ideonella paludis KCTC 32238.</title>
        <authorList>
            <person name="Liu Y."/>
        </authorList>
    </citation>
    <scope>NUCLEOTIDE SEQUENCE [LARGE SCALE GENOMIC DNA]</scope>
    <source>
        <strain evidence="6 7">KCTC 32238</strain>
    </source>
</reference>
<evidence type="ECO:0000256" key="4">
    <source>
        <dbReference type="SAM" id="SignalP"/>
    </source>
</evidence>
<dbReference type="CDD" id="cd01949">
    <property type="entry name" value="GGDEF"/>
    <property type="match status" value="1"/>
</dbReference>
<dbReference type="InterPro" id="IPR050469">
    <property type="entry name" value="Diguanylate_Cyclase"/>
</dbReference>
<accession>A0ABS5DX34</accession>
<comment type="caution">
    <text evidence="6">The sequence shown here is derived from an EMBL/GenBank/DDBJ whole genome shotgun (WGS) entry which is preliminary data.</text>
</comment>
<dbReference type="PROSITE" id="PS50887">
    <property type="entry name" value="GGDEF"/>
    <property type="match status" value="1"/>
</dbReference>
<dbReference type="InterPro" id="IPR029787">
    <property type="entry name" value="Nucleotide_cyclase"/>
</dbReference>
<name>A0ABS5DX34_9BURK</name>
<feature type="transmembrane region" description="Helical" evidence="3">
    <location>
        <begin position="259"/>
        <end position="277"/>
    </location>
</feature>
<feature type="transmembrane region" description="Helical" evidence="3">
    <location>
        <begin position="197"/>
        <end position="215"/>
    </location>
</feature>
<dbReference type="SMART" id="SM00267">
    <property type="entry name" value="GGDEF"/>
    <property type="match status" value="1"/>
</dbReference>
<keyword evidence="3" id="KW-0812">Transmembrane</keyword>
<protein>
    <recommendedName>
        <fullName evidence="1">diguanylate cyclase</fullName>
        <ecNumber evidence="1">2.7.7.65</ecNumber>
    </recommendedName>
</protein>
<evidence type="ECO:0000313" key="7">
    <source>
        <dbReference type="Proteomes" id="UP000672097"/>
    </source>
</evidence>
<feature type="transmembrane region" description="Helical" evidence="3">
    <location>
        <begin position="222"/>
        <end position="247"/>
    </location>
</feature>
<dbReference type="Pfam" id="PF07696">
    <property type="entry name" value="7TMR-DISMED2"/>
    <property type="match status" value="1"/>
</dbReference>
<gene>
    <name evidence="6" type="ORF">KAK11_10260</name>
</gene>
<feature type="transmembrane region" description="Helical" evidence="3">
    <location>
        <begin position="289"/>
        <end position="308"/>
    </location>
</feature>
<sequence>MNPHFLTLWVCRTFCALFQRGARLIAAVLCSVLVQGVAQASDYRVELSYAVDQSRKLTLAEVQALPASAWKDESTRHLSLGYTDAAVWFRVRVTSLARVPQEGMLEITYPVLSDIRAYRSAPAPVSTDEPIYLGSHLPFEQRLVLNRNFVLPFLSLAGERSEWLVRVVTPTSMQFPVVVRNRDKFERNEQAASTAHGIYLGVVLAMLAYNLYLWVASREGVYFWYVGWMLAIAGLVLTMAGVSYQWAWPDSPEWNLASMPFFLSLSAFSGVMFYSALSRIRTHWPRGWQVSRGLAALQIAAITVALVAPYQVAILVGIGSAIFTMTGVVSMAAWMSHRQVAAATSFLKTFMVFVLGGLALAGTKLGWLAASPWLNHAPQASSALAMLLFSVMLAARADAERKLRERTQQELLTQHERWHAELESKVAVRTDELKRLNQTLAKLSRTDALTGLFNRRYLEECVEAELTRCAQEHLLMAVFMLDIDHFKRLNDTYGHAAGDECLRTVAQRLLACTRPTEDVLVRWGGEEFCLVALVTEAAAAAALGERLRASVCAEPVLCDDVQITVTASVGVAVGVPKTRLDVFDLQLRADESLYAAKATGRNRCVLAPQPSAY</sequence>
<keyword evidence="3" id="KW-1133">Transmembrane helix</keyword>
<dbReference type="EMBL" id="JAGQDG010000003">
    <property type="protein sequence ID" value="MBQ0935713.1"/>
    <property type="molecule type" value="Genomic_DNA"/>
</dbReference>
<evidence type="ECO:0000256" key="3">
    <source>
        <dbReference type="SAM" id="Phobius"/>
    </source>
</evidence>
<feature type="transmembrane region" description="Helical" evidence="3">
    <location>
        <begin position="346"/>
        <end position="370"/>
    </location>
</feature>
<feature type="domain" description="GGDEF" evidence="5">
    <location>
        <begin position="474"/>
        <end position="609"/>
    </location>
</feature>
<dbReference type="NCBIfam" id="TIGR00254">
    <property type="entry name" value="GGDEF"/>
    <property type="match status" value="1"/>
</dbReference>
<keyword evidence="7" id="KW-1185">Reference proteome</keyword>
<organism evidence="6 7">
    <name type="scientific">Ideonella paludis</name>
    <dbReference type="NCBI Taxonomy" id="1233411"/>
    <lineage>
        <taxon>Bacteria</taxon>
        <taxon>Pseudomonadati</taxon>
        <taxon>Pseudomonadota</taxon>
        <taxon>Betaproteobacteria</taxon>
        <taxon>Burkholderiales</taxon>
        <taxon>Sphaerotilaceae</taxon>
        <taxon>Ideonella</taxon>
    </lineage>
</organism>
<dbReference type="Pfam" id="PF00990">
    <property type="entry name" value="GGDEF"/>
    <property type="match status" value="1"/>
</dbReference>